<keyword evidence="2" id="KW-0812">Transmembrane</keyword>
<accession>A0AAX4L0T9</accession>
<dbReference type="AlphaFoldDB" id="A0AAX4L0T9"/>
<feature type="transmembrane region" description="Helical" evidence="2">
    <location>
        <begin position="230"/>
        <end position="250"/>
    </location>
</feature>
<protein>
    <submittedName>
        <fullName evidence="3">Uncharacterized protein</fullName>
    </submittedName>
</protein>
<keyword evidence="1" id="KW-0175">Coiled coil</keyword>
<feature type="transmembrane region" description="Helical" evidence="2">
    <location>
        <begin position="96"/>
        <end position="115"/>
    </location>
</feature>
<dbReference type="EMBL" id="CP146016">
    <property type="protein sequence ID" value="WWQ60800.1"/>
    <property type="molecule type" value="Genomic_DNA"/>
</dbReference>
<keyword evidence="4" id="KW-1185">Reference proteome</keyword>
<evidence type="ECO:0000256" key="1">
    <source>
        <dbReference type="SAM" id="Coils"/>
    </source>
</evidence>
<feature type="transmembrane region" description="Helical" evidence="2">
    <location>
        <begin position="121"/>
        <end position="145"/>
    </location>
</feature>
<evidence type="ECO:0000256" key="2">
    <source>
        <dbReference type="SAM" id="Phobius"/>
    </source>
</evidence>
<feature type="transmembrane region" description="Helical" evidence="2">
    <location>
        <begin position="54"/>
        <end position="76"/>
    </location>
</feature>
<name>A0AAX4L0T9_9CREN</name>
<keyword evidence="2" id="KW-1133">Transmembrane helix</keyword>
<evidence type="ECO:0000313" key="3">
    <source>
        <dbReference type="EMBL" id="WWQ60800.1"/>
    </source>
</evidence>
<gene>
    <name evidence="3" type="ORF">V6M85_01605</name>
</gene>
<dbReference type="Proteomes" id="UP001432202">
    <property type="component" value="Chromosome"/>
</dbReference>
<reference evidence="3 4" key="1">
    <citation type="submission" date="2024-02" db="EMBL/GenBank/DDBJ databases">
        <title>STSV induces naive adaptation in Sulfolobus.</title>
        <authorList>
            <person name="Xiang X."/>
            <person name="Song M."/>
        </authorList>
    </citation>
    <scope>NUCLEOTIDE SEQUENCE [LARGE SCALE GENOMIC DNA]</scope>
    <source>
        <strain evidence="3 4">RT2</strain>
    </source>
</reference>
<feature type="transmembrane region" description="Helical" evidence="2">
    <location>
        <begin position="301"/>
        <end position="325"/>
    </location>
</feature>
<organism evidence="3 4">
    <name type="scientific">Sulfolobus tengchongensis</name>
    <dbReference type="NCBI Taxonomy" id="207809"/>
    <lineage>
        <taxon>Archaea</taxon>
        <taxon>Thermoproteota</taxon>
        <taxon>Thermoprotei</taxon>
        <taxon>Sulfolobales</taxon>
        <taxon>Sulfolobaceae</taxon>
        <taxon>Sulfolobus</taxon>
    </lineage>
</organism>
<proteinExistence type="predicted"/>
<keyword evidence="2" id="KW-0472">Membrane</keyword>
<dbReference type="GeneID" id="89335424"/>
<feature type="transmembrane region" description="Helical" evidence="2">
    <location>
        <begin position="12"/>
        <end position="42"/>
    </location>
</feature>
<evidence type="ECO:0000313" key="4">
    <source>
        <dbReference type="Proteomes" id="UP001432202"/>
    </source>
</evidence>
<sequence>MSSHTKKIYEELTISVLLAISTFVFLFEIPLLTLVFIIVIPIAMFLLGIYRNTLYATGLEAFIVIVSIIWQSMGFISNSLSYGPGLLTKPGEYSAVYIYTILLIVMIFIILLYMVDPVNLSVGVLAGALALTPAFFLSPILIIFPKIMNRNAPVHKPLLIYLSILSPLLFLNALIAGPKVSFSTVAFYQLSYLAHNLRPSITSVNVFISGFPPNYSYPQPIFFNYPLDKSVGIIEAIILLGLAYYISYIISDTIMKVFVNKIYINEYIRNLIVYFNPAEENLILILFFIAFLLAFSTQMSGIVIGLTILSTIILGALFSFLTSILGSQEAIFTLKTSLQNKLQDLSSLIKKGMENLSLINIPTENTEKIRLKINECNNFYSSVSNLVQTANERLLRNWNKEADECIKSISSFDNAFKNILLDELNNIKSLVESGNSVLKDIKLKISLPQIEVKPNYDITQIINEYKLIISNLRKSLEDLYNLYIENAKAFNKLMGIDQAPLDVPNPVIRLDRGDFEGAIKIITDYWYKFDTLHRAEFKEKIDRLSKSILELVETLSYWNNSEDFINQLRDISGQIEDVNPSNALLLLNNLNTLIQVYKELIEKVRKEIEDVSRISNEYKQFEFKVPSESKLLSELSIKDNVSTIEEYVTLINNLTAFLKRHIDYLKQDEQQLLIISLYPIADYVITKILNEDKEVYLDELPFTKPIANLYARLYSILHDNVKYDEDKEVIKYAKM</sequence>
<dbReference type="RefSeq" id="WP_338602144.1">
    <property type="nucleotide sequence ID" value="NZ_CP146016.1"/>
</dbReference>
<feature type="transmembrane region" description="Helical" evidence="2">
    <location>
        <begin position="157"/>
        <end position="175"/>
    </location>
</feature>
<feature type="coiled-coil region" evidence="1">
    <location>
        <begin position="587"/>
        <end position="617"/>
    </location>
</feature>
<feature type="transmembrane region" description="Helical" evidence="2">
    <location>
        <begin position="271"/>
        <end position="295"/>
    </location>
</feature>